<name>A0A9D2SRU7_9FIRM</name>
<dbReference type="Proteomes" id="UP000823891">
    <property type="component" value="Unassembled WGS sequence"/>
</dbReference>
<dbReference type="AlphaFoldDB" id="A0A9D2SRU7"/>
<dbReference type="EMBL" id="DWWS01000050">
    <property type="protein sequence ID" value="HJC24887.1"/>
    <property type="molecule type" value="Genomic_DNA"/>
</dbReference>
<evidence type="ECO:0000313" key="1">
    <source>
        <dbReference type="EMBL" id="HJC24887.1"/>
    </source>
</evidence>
<reference evidence="1" key="1">
    <citation type="journal article" date="2021" name="PeerJ">
        <title>Extensive microbial diversity within the chicken gut microbiome revealed by metagenomics and culture.</title>
        <authorList>
            <person name="Gilroy R."/>
            <person name="Ravi A."/>
            <person name="Getino M."/>
            <person name="Pursley I."/>
            <person name="Horton D.L."/>
            <person name="Alikhan N.F."/>
            <person name="Baker D."/>
            <person name="Gharbi K."/>
            <person name="Hall N."/>
            <person name="Watson M."/>
            <person name="Adriaenssens E.M."/>
            <person name="Foster-Nyarko E."/>
            <person name="Jarju S."/>
            <person name="Secka A."/>
            <person name="Antonio M."/>
            <person name="Oren A."/>
            <person name="Chaudhuri R.R."/>
            <person name="La Ragione R."/>
            <person name="Hildebrand F."/>
            <person name="Pallen M.J."/>
        </authorList>
    </citation>
    <scope>NUCLEOTIDE SEQUENCE</scope>
    <source>
        <strain evidence="1">USAMLcec2-132</strain>
    </source>
</reference>
<dbReference type="Pfam" id="PF12672">
    <property type="entry name" value="DUF3793"/>
    <property type="match status" value="1"/>
</dbReference>
<evidence type="ECO:0000313" key="2">
    <source>
        <dbReference type="Proteomes" id="UP000823891"/>
    </source>
</evidence>
<protein>
    <submittedName>
        <fullName evidence="1">DUF3793 family protein</fullName>
    </submittedName>
</protein>
<organism evidence="1 2">
    <name type="scientific">Candidatus Eisenbergiella merdavium</name>
    <dbReference type="NCBI Taxonomy" id="2838551"/>
    <lineage>
        <taxon>Bacteria</taxon>
        <taxon>Bacillati</taxon>
        <taxon>Bacillota</taxon>
        <taxon>Clostridia</taxon>
        <taxon>Lachnospirales</taxon>
        <taxon>Lachnospiraceae</taxon>
        <taxon>Eisenbergiella</taxon>
    </lineage>
</organism>
<comment type="caution">
    <text evidence="1">The sequence shown here is derived from an EMBL/GenBank/DDBJ whole genome shotgun (WGS) entry which is preliminary data.</text>
</comment>
<proteinExistence type="predicted"/>
<gene>
    <name evidence="1" type="ORF">H9761_14485</name>
</gene>
<dbReference type="InterPro" id="IPR024523">
    <property type="entry name" value="DUF3793"/>
</dbReference>
<accession>A0A9D2SRU7</accession>
<sequence>MPIEEITRYLHAGAGAGRRSLHMTLAIHCAPFLKGLKESALVTLPRGQALELAGLAADAGLNWYFLFHEDGRDMVFLYRREGFQRYLRWPEVERFLTERGYFEKDGSEAFLACRILGELSRRMERYFHGEADFPHEVGVLLGYPTADVEDYIRLGGRDCLLVGYWKVYHDVQRAKKTFAAFDEARERTVREVLEGKELYQLCGRCAS</sequence>
<reference evidence="1" key="2">
    <citation type="submission" date="2021-04" db="EMBL/GenBank/DDBJ databases">
        <authorList>
            <person name="Gilroy R."/>
        </authorList>
    </citation>
    <scope>NUCLEOTIDE SEQUENCE</scope>
    <source>
        <strain evidence="1">USAMLcec2-132</strain>
    </source>
</reference>